<proteinExistence type="predicted"/>
<accession>C6CIY5</accession>
<dbReference type="Proteomes" id="UP000002735">
    <property type="component" value="Chromosome"/>
</dbReference>
<dbReference type="EMBL" id="CP001655">
    <property type="protein sequence ID" value="ACT05364.1"/>
    <property type="molecule type" value="Genomic_DNA"/>
</dbReference>
<name>C6CIY5_DICC1</name>
<dbReference type="OrthoDB" id="8527745at2"/>
<dbReference type="HOGENOM" id="CLU_196073_0_0_6"/>
<evidence type="ECO:0000313" key="1">
    <source>
        <dbReference type="EMBL" id="ACT05364.1"/>
    </source>
</evidence>
<dbReference type="eggNOG" id="ENOG5032U3U">
    <property type="taxonomic scope" value="Bacteria"/>
</dbReference>
<dbReference type="AlphaFoldDB" id="C6CIY5"/>
<dbReference type="STRING" id="561229.Dd1591_0479"/>
<evidence type="ECO:0000313" key="2">
    <source>
        <dbReference type="Proteomes" id="UP000002735"/>
    </source>
</evidence>
<organism evidence="1 2">
    <name type="scientific">Dickeya chrysanthemi (strain Ech1591)</name>
    <name type="common">Dickeya zeae (strain Ech1591)</name>
    <dbReference type="NCBI Taxonomy" id="561229"/>
    <lineage>
        <taxon>Bacteria</taxon>
        <taxon>Pseudomonadati</taxon>
        <taxon>Pseudomonadota</taxon>
        <taxon>Gammaproteobacteria</taxon>
        <taxon>Enterobacterales</taxon>
        <taxon>Pectobacteriaceae</taxon>
        <taxon>Dickeya</taxon>
    </lineage>
</organism>
<reference evidence="1 2" key="1">
    <citation type="submission" date="2009-06" db="EMBL/GenBank/DDBJ databases">
        <title>Complete sequence of Dickeya zeae Ech1591.</title>
        <authorList>
            <consortium name="US DOE Joint Genome Institute"/>
            <person name="Lucas S."/>
            <person name="Copeland A."/>
            <person name="Lapidus A."/>
            <person name="Glavina del Rio T."/>
            <person name="Tice H."/>
            <person name="Bruce D."/>
            <person name="Goodwin L."/>
            <person name="Pitluck S."/>
            <person name="Chertkov O."/>
            <person name="Brettin T."/>
            <person name="Detter J.C."/>
            <person name="Han C."/>
            <person name="Larimer F."/>
            <person name="Land M."/>
            <person name="Hauser L."/>
            <person name="Kyrpides N."/>
            <person name="Ovchinnikova G."/>
            <person name="Balakrishnan V."/>
            <person name="Glasner J."/>
            <person name="Perna N.T."/>
        </authorList>
    </citation>
    <scope>NUCLEOTIDE SEQUENCE [LARGE SCALE GENOMIC DNA]</scope>
    <source>
        <strain evidence="1 2">Ech1591</strain>
    </source>
</reference>
<dbReference type="KEGG" id="dze:Dd1591_0479"/>
<dbReference type="RefSeq" id="WP_012768247.1">
    <property type="nucleotide sequence ID" value="NC_012912.1"/>
</dbReference>
<gene>
    <name evidence="1" type="ordered locus">Dd1591_0479</name>
</gene>
<sequence>MSNASELARGHKQLLPLIEYALKEGWEVERTSGGHLKFTKPGMPPIFTGSTASDYCAGRNARALLRRTRHQFATDESSPKK</sequence>
<dbReference type="GeneID" id="45082288"/>
<protein>
    <recommendedName>
        <fullName evidence="3">YcfA family protein</fullName>
    </recommendedName>
</protein>
<evidence type="ECO:0008006" key="3">
    <source>
        <dbReference type="Google" id="ProtNLM"/>
    </source>
</evidence>